<keyword evidence="2" id="KW-1185">Reference proteome</keyword>
<protein>
    <submittedName>
        <fullName evidence="1">Uncharacterized protein</fullName>
    </submittedName>
</protein>
<proteinExistence type="predicted"/>
<dbReference type="EMBL" id="KZ819827">
    <property type="protein sequence ID" value="PWN51656.1"/>
    <property type="molecule type" value="Genomic_DNA"/>
</dbReference>
<gene>
    <name evidence="1" type="ORF">IE53DRAFT_328113</name>
</gene>
<evidence type="ECO:0000313" key="2">
    <source>
        <dbReference type="Proteomes" id="UP000245626"/>
    </source>
</evidence>
<name>A0ACD0P0S6_9BASI</name>
<dbReference type="Proteomes" id="UP000245626">
    <property type="component" value="Unassembled WGS sequence"/>
</dbReference>
<organism evidence="1 2">
    <name type="scientific">Violaceomyces palustris</name>
    <dbReference type="NCBI Taxonomy" id="1673888"/>
    <lineage>
        <taxon>Eukaryota</taxon>
        <taxon>Fungi</taxon>
        <taxon>Dikarya</taxon>
        <taxon>Basidiomycota</taxon>
        <taxon>Ustilaginomycotina</taxon>
        <taxon>Ustilaginomycetes</taxon>
        <taxon>Violaceomycetales</taxon>
        <taxon>Violaceomycetaceae</taxon>
        <taxon>Violaceomyces</taxon>
    </lineage>
</organism>
<reference evidence="1 2" key="1">
    <citation type="journal article" date="2018" name="Mol. Biol. Evol.">
        <title>Broad Genomic Sampling Reveals a Smut Pathogenic Ancestry of the Fungal Clade Ustilaginomycotina.</title>
        <authorList>
            <person name="Kijpornyongpan T."/>
            <person name="Mondo S.J."/>
            <person name="Barry K."/>
            <person name="Sandor L."/>
            <person name="Lee J."/>
            <person name="Lipzen A."/>
            <person name="Pangilinan J."/>
            <person name="LaButti K."/>
            <person name="Hainaut M."/>
            <person name="Henrissat B."/>
            <person name="Grigoriev I.V."/>
            <person name="Spatafora J.W."/>
            <person name="Aime M.C."/>
        </authorList>
    </citation>
    <scope>NUCLEOTIDE SEQUENCE [LARGE SCALE GENOMIC DNA]</scope>
    <source>
        <strain evidence="1 2">SA 807</strain>
    </source>
</reference>
<accession>A0ACD0P0S6</accession>
<sequence>MVLLKKMMMRPNALSTSSGGGLARFSTLTNKVIRSVPPTRSSTPNPTPNSCSNLEGGSGGGRRLEGILPSSSSSNLRSFHTTLLRSGGESGGVAEESVKEWFERISSSKVPSVKDRTDLNRARQLKLCLPSLESLSLPSTERQGAWEKSKEEEVLSIEQGDPMPKGSELILFNPLLTESRLSQDGTESDFRPPGGFDQRMWASGSFHFNTGNPLLVAQEVESRTFLESAVEKKGKRTGDMVLVTRRIEISNPQGLVCTERRCHVYRKKKDVGTPPPQTDTKGPPAAPKKPSPTDPPQPDVTRTFLATRSTLFRYSAVTFNSHRIHLDPEYCRLQEGHKDCLVHGPLTATLLLNLASTARPNYAVQSFEYRALNPLLVDRPFSLNLKWSSDDGLDARLWATDEHGVVCMSASATLVPS</sequence>
<evidence type="ECO:0000313" key="1">
    <source>
        <dbReference type="EMBL" id="PWN51656.1"/>
    </source>
</evidence>